<keyword evidence="3" id="KW-1185">Reference proteome</keyword>
<evidence type="ECO:0000313" key="3">
    <source>
        <dbReference type="Proteomes" id="UP001148018"/>
    </source>
</evidence>
<organism evidence="2 3">
    <name type="scientific">Muraenolepis orangiensis</name>
    <name type="common">Patagonian moray cod</name>
    <dbReference type="NCBI Taxonomy" id="630683"/>
    <lineage>
        <taxon>Eukaryota</taxon>
        <taxon>Metazoa</taxon>
        <taxon>Chordata</taxon>
        <taxon>Craniata</taxon>
        <taxon>Vertebrata</taxon>
        <taxon>Euteleostomi</taxon>
        <taxon>Actinopterygii</taxon>
        <taxon>Neopterygii</taxon>
        <taxon>Teleostei</taxon>
        <taxon>Neoteleostei</taxon>
        <taxon>Acanthomorphata</taxon>
        <taxon>Zeiogadaria</taxon>
        <taxon>Gadariae</taxon>
        <taxon>Gadiformes</taxon>
        <taxon>Muraenolepidoidei</taxon>
        <taxon>Muraenolepididae</taxon>
        <taxon>Muraenolepis</taxon>
    </lineage>
</organism>
<evidence type="ECO:0000256" key="1">
    <source>
        <dbReference type="SAM" id="MobiDB-lite"/>
    </source>
</evidence>
<evidence type="ECO:0000313" key="2">
    <source>
        <dbReference type="EMBL" id="KAJ3607390.1"/>
    </source>
</evidence>
<feature type="region of interest" description="Disordered" evidence="1">
    <location>
        <begin position="59"/>
        <end position="91"/>
    </location>
</feature>
<dbReference type="EMBL" id="JANIIK010000040">
    <property type="protein sequence ID" value="KAJ3607390.1"/>
    <property type="molecule type" value="Genomic_DNA"/>
</dbReference>
<protein>
    <submittedName>
        <fullName evidence="2">Uncharacterized protein</fullName>
    </submittedName>
</protein>
<name>A0A9Q0IRB5_9TELE</name>
<dbReference type="AlphaFoldDB" id="A0A9Q0IRB5"/>
<dbReference type="Proteomes" id="UP001148018">
    <property type="component" value="Unassembled WGS sequence"/>
</dbReference>
<sequence>MSTDGTYVPLSARRVHRPGPRDRGGRLGGRHTRTHQKSTNHFSGGVVLPSFLPQLLLDEDGGTDVDGRWNTRGSEQRGSLSRSTPMSPCAF</sequence>
<accession>A0A9Q0IRB5</accession>
<feature type="compositionally biased region" description="Polar residues" evidence="1">
    <location>
        <begin position="71"/>
        <end position="91"/>
    </location>
</feature>
<proteinExistence type="predicted"/>
<comment type="caution">
    <text evidence="2">The sequence shown here is derived from an EMBL/GenBank/DDBJ whole genome shotgun (WGS) entry which is preliminary data.</text>
</comment>
<gene>
    <name evidence="2" type="ORF">NHX12_024441</name>
</gene>
<feature type="region of interest" description="Disordered" evidence="1">
    <location>
        <begin position="1"/>
        <end position="45"/>
    </location>
</feature>
<reference evidence="2" key="1">
    <citation type="submission" date="2022-07" db="EMBL/GenBank/DDBJ databases">
        <title>Chromosome-level genome of Muraenolepis orangiensis.</title>
        <authorList>
            <person name="Kim J."/>
        </authorList>
    </citation>
    <scope>NUCLEOTIDE SEQUENCE</scope>
    <source>
        <strain evidence="2">KU_S4_2022</strain>
        <tissue evidence="2">Muscle</tissue>
    </source>
</reference>
<feature type="compositionally biased region" description="Basic residues" evidence="1">
    <location>
        <begin position="28"/>
        <end position="38"/>
    </location>
</feature>